<dbReference type="InterPro" id="IPR033140">
    <property type="entry name" value="Lipase_GDXG_put_SER_AS"/>
</dbReference>
<feature type="active site" evidence="3">
    <location>
        <position position="188"/>
    </location>
</feature>
<dbReference type="InterPro" id="IPR050300">
    <property type="entry name" value="GDXG_lipolytic_enzyme"/>
</dbReference>
<dbReference type="GO" id="GO:0016787">
    <property type="term" value="F:hydrolase activity"/>
    <property type="evidence" value="ECO:0007669"/>
    <property type="project" value="UniProtKB-KW"/>
</dbReference>
<evidence type="ECO:0000259" key="5">
    <source>
        <dbReference type="Pfam" id="PF07859"/>
    </source>
</evidence>
<dbReference type="Gene3D" id="3.40.50.1820">
    <property type="entry name" value="alpha/beta hydrolase"/>
    <property type="match status" value="2"/>
</dbReference>
<comment type="similarity">
    <text evidence="1">Belongs to the 'GDXG' lipolytic enzyme family.</text>
</comment>
<gene>
    <name evidence="6" type="ORF">H0H81_005059</name>
</gene>
<organism evidence="6 7">
    <name type="scientific">Sphagnurus paluster</name>
    <dbReference type="NCBI Taxonomy" id="117069"/>
    <lineage>
        <taxon>Eukaryota</taxon>
        <taxon>Fungi</taxon>
        <taxon>Dikarya</taxon>
        <taxon>Basidiomycota</taxon>
        <taxon>Agaricomycotina</taxon>
        <taxon>Agaricomycetes</taxon>
        <taxon>Agaricomycetidae</taxon>
        <taxon>Agaricales</taxon>
        <taxon>Tricholomatineae</taxon>
        <taxon>Lyophyllaceae</taxon>
        <taxon>Sphagnurus</taxon>
    </lineage>
</organism>
<sequence length="764" mass="85754">MPVTTASAAVQIAPVVVKTFVNHKRRKAKKAKENAEDDAKDEIFFDQAFHIVKGVLIEWFGPEELQYVVGGERWWQVRGLDGIDAEWITEKKYLSPELPPTNRKLSDDEAKVLKMDHLETIMSVRTLTLDKLYIHGGSGTKNSVENKLTGQCIGGYFWGSINFYLIEPPPGALHKPIPPSKIVLAGDSAGGGLCLTMLTILRDLGLPMPAGAVLISPWVDLTHSFPSILENSKTDIIPQHGFLAKPSTLWPVESLPQGDGRVVCSKSNGPPQPGRSDTLKPSYSRVDNVDNGGDITMSGEKVQNQREMYEDVTEDTTTPSSGDSPEQSVDEYNIDFWEPKPPKVLMDDPDAVPLELRAQIQLYATTEQLSHPLVSPVLQGSLGNLPPLYILAGNDEVLRDEIIYMAHRASHPSKYPTRHGVLRDGHRQRENAEKFITPTKVHLQVFDGMCHVLTVFTFTPSAKCAYESISEFVRQVTNQDPRFQLSDKVFERNMAKDRPSNWKASVRNHRNVKHNAADVSEEIEYDGKGPVHEDPVHEFLSYEDQTCQMKEAGNAVMIRKRIDVNGVSRNMEPPGEIEALNLPPGQIGLIKEGPTRRWLEGQEEWDKRFRRSAKKVNKRKLKLEAKAARIISNARLQGLILDKDATTGNLQESISRVSHSNIDRIQEDRRWGPLDLDDERPPPSAIAKRRDTPEALALLKKSIYHTAPVTHKTVPRLRVSDAIRAIFDPNDDPNRPPRQSVSEQQVQTHIIPIHGLRMWDGIVR</sequence>
<protein>
    <recommendedName>
        <fullName evidence="5">Alpha/beta hydrolase fold-3 domain-containing protein</fullName>
    </recommendedName>
</protein>
<dbReference type="InterPro" id="IPR029058">
    <property type="entry name" value="AB_hydrolase_fold"/>
</dbReference>
<feature type="compositionally biased region" description="Polar residues" evidence="4">
    <location>
        <begin position="315"/>
        <end position="327"/>
    </location>
</feature>
<dbReference type="InterPro" id="IPR013094">
    <property type="entry name" value="AB_hydrolase_3"/>
</dbReference>
<dbReference type="OrthoDB" id="1662883at2759"/>
<keyword evidence="7" id="KW-1185">Reference proteome</keyword>
<feature type="region of interest" description="Disordered" evidence="4">
    <location>
        <begin position="263"/>
        <end position="329"/>
    </location>
</feature>
<dbReference type="PANTHER" id="PTHR48081:SF5">
    <property type="entry name" value="ALPHA_BETA HYDROLASE FOLD-3 DOMAIN-CONTAINING PROTEIN"/>
    <property type="match status" value="1"/>
</dbReference>
<feature type="region of interest" description="Disordered" evidence="4">
    <location>
        <begin position="727"/>
        <end position="746"/>
    </location>
</feature>
<dbReference type="PROSITE" id="PS01174">
    <property type="entry name" value="LIPASE_GDXG_SER"/>
    <property type="match status" value="1"/>
</dbReference>
<accession>A0A9P7KMB6</accession>
<dbReference type="Proteomes" id="UP000717328">
    <property type="component" value="Unassembled WGS sequence"/>
</dbReference>
<evidence type="ECO:0000313" key="6">
    <source>
        <dbReference type="EMBL" id="KAG5652411.1"/>
    </source>
</evidence>
<feature type="domain" description="Alpha/beta hydrolase fold-3" evidence="5">
    <location>
        <begin position="176"/>
        <end position="234"/>
    </location>
</feature>
<evidence type="ECO:0000256" key="3">
    <source>
        <dbReference type="PROSITE-ProRule" id="PRU10038"/>
    </source>
</evidence>
<dbReference type="EMBL" id="JABCKI010000128">
    <property type="protein sequence ID" value="KAG5652411.1"/>
    <property type="molecule type" value="Genomic_DNA"/>
</dbReference>
<dbReference type="SUPFAM" id="SSF53474">
    <property type="entry name" value="alpha/beta-Hydrolases"/>
    <property type="match status" value="1"/>
</dbReference>
<dbReference type="AlphaFoldDB" id="A0A9P7KMB6"/>
<comment type="caution">
    <text evidence="6">The sequence shown here is derived from an EMBL/GenBank/DDBJ whole genome shotgun (WGS) entry which is preliminary data.</text>
</comment>
<name>A0A9P7KMB6_9AGAR</name>
<reference evidence="6" key="2">
    <citation type="submission" date="2021-10" db="EMBL/GenBank/DDBJ databases">
        <title>Phylogenomics reveals ancestral predisposition of the termite-cultivated fungus Termitomyces towards a domesticated lifestyle.</title>
        <authorList>
            <person name="Auxier B."/>
            <person name="Grum-Grzhimaylo A."/>
            <person name="Cardenas M.E."/>
            <person name="Lodge J.D."/>
            <person name="Laessoe T."/>
            <person name="Pedersen O."/>
            <person name="Smith M.E."/>
            <person name="Kuyper T.W."/>
            <person name="Franco-Molano E.A."/>
            <person name="Baroni T.J."/>
            <person name="Aanen D.K."/>
        </authorList>
    </citation>
    <scope>NUCLEOTIDE SEQUENCE</scope>
    <source>
        <strain evidence="6">D49</strain>
    </source>
</reference>
<keyword evidence="2" id="KW-0378">Hydrolase</keyword>
<dbReference type="PANTHER" id="PTHR48081">
    <property type="entry name" value="AB HYDROLASE SUPERFAMILY PROTEIN C4A8.06C"/>
    <property type="match status" value="1"/>
</dbReference>
<dbReference type="Pfam" id="PF07859">
    <property type="entry name" value="Abhydrolase_3"/>
    <property type="match status" value="1"/>
</dbReference>
<evidence type="ECO:0000256" key="2">
    <source>
        <dbReference type="ARBA" id="ARBA00022801"/>
    </source>
</evidence>
<reference evidence="6" key="1">
    <citation type="submission" date="2021-02" db="EMBL/GenBank/DDBJ databases">
        <authorList>
            <person name="Nieuwenhuis M."/>
            <person name="Van De Peppel L.J.J."/>
        </authorList>
    </citation>
    <scope>NUCLEOTIDE SEQUENCE</scope>
    <source>
        <strain evidence="6">D49</strain>
    </source>
</reference>
<evidence type="ECO:0000256" key="1">
    <source>
        <dbReference type="ARBA" id="ARBA00010515"/>
    </source>
</evidence>
<evidence type="ECO:0000313" key="7">
    <source>
        <dbReference type="Proteomes" id="UP000717328"/>
    </source>
</evidence>
<evidence type="ECO:0000256" key="4">
    <source>
        <dbReference type="SAM" id="MobiDB-lite"/>
    </source>
</evidence>
<proteinExistence type="inferred from homology"/>